<feature type="domain" description="CMP/dCMP-type deaminase" evidence="1">
    <location>
        <begin position="13"/>
        <end position="152"/>
    </location>
</feature>
<name>A0AAN6DNS5_9EURO</name>
<dbReference type="AlphaFoldDB" id="A0AAN6DNS5"/>
<dbReference type="Proteomes" id="UP001203852">
    <property type="component" value="Unassembled WGS sequence"/>
</dbReference>
<comment type="caution">
    <text evidence="2">The sequence shown here is derived from an EMBL/GenBank/DDBJ whole genome shotgun (WGS) entry which is preliminary data.</text>
</comment>
<evidence type="ECO:0000313" key="2">
    <source>
        <dbReference type="EMBL" id="KAI1608120.1"/>
    </source>
</evidence>
<dbReference type="Pfam" id="PF18785">
    <property type="entry name" value="Inv-AAD"/>
    <property type="match status" value="1"/>
</dbReference>
<dbReference type="GO" id="GO:0006139">
    <property type="term" value="P:nucleobase-containing compound metabolic process"/>
    <property type="evidence" value="ECO:0007669"/>
    <property type="project" value="UniProtKB-ARBA"/>
</dbReference>
<evidence type="ECO:0000313" key="3">
    <source>
        <dbReference type="Proteomes" id="UP001203852"/>
    </source>
</evidence>
<dbReference type="EMBL" id="MU404364">
    <property type="protein sequence ID" value="KAI1608120.1"/>
    <property type="molecule type" value="Genomic_DNA"/>
</dbReference>
<protein>
    <submittedName>
        <fullName evidence="2">DRAP deaminase</fullName>
    </submittedName>
</protein>
<dbReference type="SUPFAM" id="SSF53927">
    <property type="entry name" value="Cytidine deaminase-like"/>
    <property type="match status" value="1"/>
</dbReference>
<dbReference type="InterPro" id="IPR002125">
    <property type="entry name" value="CMP_dCMP_dom"/>
</dbReference>
<sequence>MDTASSHSTIAQDDHKAFMEYALEQACLSPPAPTKFNVGAVLVNGDTGKILSTGYTSELLSELPSDGGTIHAEHCCIIKVAESHDIPEQKVGDVLPTNTVLYTTMEPCNERLSGSRSCVDRLLELKDSIRVVYFGISEPGILVLSDDGRKRLEDAGIEVRQMDSMQEQILAVTTGGRQLWHQ</sequence>
<dbReference type="Gene3D" id="3.40.140.10">
    <property type="entry name" value="Cytidine Deaminase, domain 2"/>
    <property type="match status" value="1"/>
</dbReference>
<evidence type="ECO:0000259" key="1">
    <source>
        <dbReference type="PROSITE" id="PS51747"/>
    </source>
</evidence>
<reference evidence="2" key="1">
    <citation type="journal article" date="2022" name="bioRxiv">
        <title>Deciphering the potential niche of two novel black yeast fungi from a biological soil crust based on their genomes, phenotypes, and melanin regulation.</title>
        <authorList>
            <consortium name="DOE Joint Genome Institute"/>
            <person name="Carr E.C."/>
            <person name="Barton Q."/>
            <person name="Grambo S."/>
            <person name="Sullivan M."/>
            <person name="Renfro C.M."/>
            <person name="Kuo A."/>
            <person name="Pangilinan J."/>
            <person name="Lipzen A."/>
            <person name="Keymanesh K."/>
            <person name="Savage E."/>
            <person name="Barry K."/>
            <person name="Grigoriev I.V."/>
            <person name="Riekhof W.R."/>
            <person name="Harris S.S."/>
        </authorList>
    </citation>
    <scope>NUCLEOTIDE SEQUENCE</scope>
    <source>
        <strain evidence="2">JF 03-4F</strain>
    </source>
</reference>
<gene>
    <name evidence="2" type="ORF">EDD36DRAFT_469532</name>
</gene>
<keyword evidence="3" id="KW-1185">Reference proteome</keyword>
<proteinExistence type="predicted"/>
<accession>A0AAN6DNS5</accession>
<organism evidence="2 3">
    <name type="scientific">Exophiala viscosa</name>
    <dbReference type="NCBI Taxonomy" id="2486360"/>
    <lineage>
        <taxon>Eukaryota</taxon>
        <taxon>Fungi</taxon>
        <taxon>Dikarya</taxon>
        <taxon>Ascomycota</taxon>
        <taxon>Pezizomycotina</taxon>
        <taxon>Eurotiomycetes</taxon>
        <taxon>Chaetothyriomycetidae</taxon>
        <taxon>Chaetothyriales</taxon>
        <taxon>Herpotrichiellaceae</taxon>
        <taxon>Exophiala</taxon>
    </lineage>
</organism>
<dbReference type="PROSITE" id="PS51747">
    <property type="entry name" value="CYT_DCMP_DEAMINASES_2"/>
    <property type="match status" value="1"/>
</dbReference>
<dbReference type="GO" id="GO:0003824">
    <property type="term" value="F:catalytic activity"/>
    <property type="evidence" value="ECO:0007669"/>
    <property type="project" value="InterPro"/>
</dbReference>
<dbReference type="InterPro" id="IPR016193">
    <property type="entry name" value="Cytidine_deaminase-like"/>
</dbReference>